<dbReference type="OrthoDB" id="2110687at2"/>
<proteinExistence type="predicted"/>
<reference evidence="2 3" key="1">
    <citation type="journal article" date="2017" name="Int J Environ Stud">
        <title>Does the Miocene-Pliocene relict legume Oxytropis triphylla form nitrogen-fixing nodules with a combination of bacterial strains?</title>
        <authorList>
            <person name="Safronova V."/>
            <person name="Belimov A."/>
            <person name="Sazanova A."/>
            <person name="Kuznetsova I."/>
            <person name="Popova J."/>
            <person name="Andronov E."/>
            <person name="Verkhozina A."/>
            <person name="Tikhonovich I."/>
        </authorList>
    </citation>
    <scope>NUCLEOTIDE SEQUENCE [LARGE SCALE GENOMIC DNA]</scope>
    <source>
        <strain evidence="2 3">Tri-38</strain>
    </source>
</reference>
<dbReference type="EMBL" id="MZMT01000053">
    <property type="protein sequence ID" value="PIO42477.1"/>
    <property type="molecule type" value="Genomic_DNA"/>
</dbReference>
<dbReference type="Proteomes" id="UP000232163">
    <property type="component" value="Unassembled WGS sequence"/>
</dbReference>
<evidence type="ECO:0000256" key="1">
    <source>
        <dbReference type="SAM" id="MobiDB-lite"/>
    </source>
</evidence>
<sequence length="300" mass="33935">MAFRTQKVSDVGTTNPIVARLGIQTGELLNWSGLDKAQNEAIAELYITKLTPRLVRCDKRISTINNKLNKDIARVDKHIQKDPRVSEIPYVVDLEGDVQDFLYEAKNYLRDLLGLFRVAYGCKLTDASAFAAMKGKGDSNLVKWAIATFGESDHLVRGLRSNNDWMAELIRRRNAYEHPGENSGTLTIHNVRIDHRGLVPPRWERTDIPESDIVDEMTICVANLLNVAEELLANLVMRTCRFKVVHICEIPNDQRDPARPVRLRMSLNEEMQKKRGEAAAKRDTNEVGEIGNVETSQEKG</sequence>
<comment type="caution">
    <text evidence="2">The sequence shown here is derived from an EMBL/GenBank/DDBJ whole genome shotgun (WGS) entry which is preliminary data.</text>
</comment>
<dbReference type="AlphaFoldDB" id="A0A2N9VSK9"/>
<feature type="region of interest" description="Disordered" evidence="1">
    <location>
        <begin position="268"/>
        <end position="300"/>
    </location>
</feature>
<evidence type="ECO:0000313" key="2">
    <source>
        <dbReference type="EMBL" id="PIO42477.1"/>
    </source>
</evidence>
<name>A0A2N9VSK9_9HYPH</name>
<dbReference type="KEGG" id="pht:BLM14_15625"/>
<evidence type="ECO:0000313" key="3">
    <source>
        <dbReference type="Proteomes" id="UP000232163"/>
    </source>
</evidence>
<keyword evidence="3" id="KW-1185">Reference proteome</keyword>
<protein>
    <submittedName>
        <fullName evidence="2">Uncharacterized protein</fullName>
    </submittedName>
</protein>
<gene>
    <name evidence="2" type="ORF">B5P45_26080</name>
</gene>
<feature type="compositionally biased region" description="Basic and acidic residues" evidence="1">
    <location>
        <begin position="270"/>
        <end position="285"/>
    </location>
</feature>
<organism evidence="2 3">
    <name type="scientific">Phyllobacterium zundukense</name>
    <dbReference type="NCBI Taxonomy" id="1867719"/>
    <lineage>
        <taxon>Bacteria</taxon>
        <taxon>Pseudomonadati</taxon>
        <taxon>Pseudomonadota</taxon>
        <taxon>Alphaproteobacteria</taxon>
        <taxon>Hyphomicrobiales</taxon>
        <taxon>Phyllobacteriaceae</taxon>
        <taxon>Phyllobacterium</taxon>
    </lineage>
</organism>
<accession>A0A2N9VSK9</accession>
<dbReference type="RefSeq" id="WP_100000280.1">
    <property type="nucleotide sequence ID" value="NZ_CP017940.1"/>
</dbReference>